<feature type="coiled-coil region" evidence="1">
    <location>
        <begin position="110"/>
        <end position="158"/>
    </location>
</feature>
<evidence type="ECO:0008006" key="6">
    <source>
        <dbReference type="Google" id="ProtNLM"/>
    </source>
</evidence>
<comment type="caution">
    <text evidence="4">The sequence shown here is derived from an EMBL/GenBank/DDBJ whole genome shotgun (WGS) entry which is preliminary data.</text>
</comment>
<dbReference type="Proteomes" id="UP001652542">
    <property type="component" value="Unassembled WGS sequence"/>
</dbReference>
<keyword evidence="3" id="KW-1133">Transmembrane helix</keyword>
<organism evidence="4 5">
    <name type="scientific">Albidovulum marisflavi</name>
    <dbReference type="NCBI Taxonomy" id="2984159"/>
    <lineage>
        <taxon>Bacteria</taxon>
        <taxon>Pseudomonadati</taxon>
        <taxon>Pseudomonadota</taxon>
        <taxon>Alphaproteobacteria</taxon>
        <taxon>Rhodobacterales</taxon>
        <taxon>Paracoccaceae</taxon>
        <taxon>Albidovulum</taxon>
    </lineage>
</organism>
<accession>A0ABT2ZHW5</accession>
<evidence type="ECO:0000256" key="2">
    <source>
        <dbReference type="SAM" id="MobiDB-lite"/>
    </source>
</evidence>
<keyword evidence="1" id="KW-0175">Coiled coil</keyword>
<gene>
    <name evidence="4" type="ORF">OEW28_18630</name>
</gene>
<keyword evidence="3" id="KW-0812">Transmembrane</keyword>
<reference evidence="4 5" key="1">
    <citation type="submission" date="2022-10" db="EMBL/GenBank/DDBJ databases">
        <title>Defluviimonas sp. nov., isolated from ocean surface water.</title>
        <authorList>
            <person name="He W."/>
            <person name="Wang L."/>
            <person name="Zhang D.-F."/>
        </authorList>
    </citation>
    <scope>NUCLEOTIDE SEQUENCE [LARGE SCALE GENOMIC DNA]</scope>
    <source>
        <strain evidence="4 5">WL0002</strain>
    </source>
</reference>
<proteinExistence type="predicted"/>
<dbReference type="EMBL" id="JAOWKY010000008">
    <property type="protein sequence ID" value="MCV2870633.1"/>
    <property type="molecule type" value="Genomic_DNA"/>
</dbReference>
<evidence type="ECO:0000256" key="1">
    <source>
        <dbReference type="SAM" id="Coils"/>
    </source>
</evidence>
<keyword evidence="5" id="KW-1185">Reference proteome</keyword>
<feature type="transmembrane region" description="Helical" evidence="3">
    <location>
        <begin position="78"/>
        <end position="104"/>
    </location>
</feature>
<name>A0ABT2ZHW5_9RHOB</name>
<feature type="region of interest" description="Disordered" evidence="2">
    <location>
        <begin position="592"/>
        <end position="612"/>
    </location>
</feature>
<protein>
    <recommendedName>
        <fullName evidence="6">Bacteriophage tail tape measure C-terminal domain-containing protein</fullName>
    </recommendedName>
</protein>
<evidence type="ECO:0000313" key="5">
    <source>
        <dbReference type="Proteomes" id="UP001652542"/>
    </source>
</evidence>
<evidence type="ECO:0000313" key="4">
    <source>
        <dbReference type="EMBL" id="MCV2870633.1"/>
    </source>
</evidence>
<sequence length="612" mass="65017">MAEKRVSVKFQAVGADKMKAEFTEIGREGKRAFDGVRDSSARMGPQLQNAAFQVGDFFVQVSSGTSATRALAQQLPQLLGGFGLFGALAGAGVAALAALIPAIFGTGEEAKDLDDKMQDLEKSMTAYVKATKEARTPIGELRQDYSDLADEILRLREIQAAVDTARASKSIGSSADAIANEALQGDTRINSAVGVAALEVGLDALIEKGDILREKLQLAEPLSEAEAEIRRQIEVNDAYIATLSRVQDGVSDLAEEWGVSAEAAQRVAEAAARLREAPVDETAEAARKFADELISVFGSAEAVDAIFPQMLDKLNDLVQASADFAANLGTAAVNAAEAQRLAQAAYDRGNKQYGGRGGDPRQFMSDGAKPFVYEGPALDENNNVRVTTKGGGKANAGLAEAQRLYEATRSSAEKYAQEVERINELHRLFPDIVTQDVVDRGLRELQEQLGRTDGMAQRAASAIQTAFTGLFDDPKEALRQLGEQLLQMALFKQLAMSFPGTFGAGGVIPLPSFDGGGFTGTGTRSGGLDGKGGYLAMLHPNETVTDHTKGGGMGGTSVVVQNYSGAPARAERSQGPDGREMVRVIVGEQMARGNYDKSMQGRYGARPNPVKR</sequence>
<evidence type="ECO:0000256" key="3">
    <source>
        <dbReference type="SAM" id="Phobius"/>
    </source>
</evidence>
<keyword evidence="3" id="KW-0472">Membrane</keyword>
<dbReference type="RefSeq" id="WP_263736311.1">
    <property type="nucleotide sequence ID" value="NZ_JAOWKY010000008.1"/>
</dbReference>